<accession>A0ABS1JZR8</accession>
<gene>
    <name evidence="1" type="ORF">JJE72_04125</name>
</gene>
<reference evidence="1 2" key="1">
    <citation type="submission" date="2021-01" db="EMBL/GenBank/DDBJ databases">
        <title>Genome public.</title>
        <authorList>
            <person name="Liu C."/>
            <person name="Sun Q."/>
        </authorList>
    </citation>
    <scope>NUCLEOTIDE SEQUENCE [LARGE SCALE GENOMIC DNA]</scope>
    <source>
        <strain evidence="1 2">JC656</strain>
    </source>
</reference>
<comment type="caution">
    <text evidence="1">The sequence shown here is derived from an EMBL/GenBank/DDBJ whole genome shotgun (WGS) entry which is preliminary data.</text>
</comment>
<dbReference type="RefSeq" id="WP_189693100.1">
    <property type="nucleotide sequence ID" value="NZ_BNCM01000004.1"/>
</dbReference>
<sequence length="347" mass="37833">MFPEDLSAWRSWQRRQNPLRMVRSALRPEAPVRPWLAVRGASPRLLVALDATTPTQIASLIRPLELLGPHLDAAVLAHRRLEGLLPGEWTWTQLPAEMHDGATVPDVVEGATAVLAVGHYLPIGALAEAWARGLGAEFFVVQHGLLTPHAPPLPREVHLFSFSDADAEFAASGRTDVTHTSVGSQLLWAAGSRPRVEDGLLSERPVYLGQLHGAELPRYGKASAAGGFCRTTGSEYRPHPAEMDILSRLQHRRWESQGIVFDRSGLPLAELGRPVVSAFSTGVLEAAARGLPAWVHYPRPPAWLSEFWERYEMHPWGGEPTPSPARAATEPAQAIAASLLETLGARP</sequence>
<evidence type="ECO:0000313" key="2">
    <source>
        <dbReference type="Proteomes" id="UP000639051"/>
    </source>
</evidence>
<protein>
    <submittedName>
        <fullName evidence="1">RNA-binding protein</fullName>
    </submittedName>
</protein>
<name>A0ABS1JZR8_9MICC</name>
<organism evidence="1 2">
    <name type="scientific">Sinomonas cellulolyticus</name>
    <dbReference type="NCBI Taxonomy" id="2801916"/>
    <lineage>
        <taxon>Bacteria</taxon>
        <taxon>Bacillati</taxon>
        <taxon>Actinomycetota</taxon>
        <taxon>Actinomycetes</taxon>
        <taxon>Micrococcales</taxon>
        <taxon>Micrococcaceae</taxon>
        <taxon>Sinomonas</taxon>
    </lineage>
</organism>
<proteinExistence type="predicted"/>
<keyword evidence="2" id="KW-1185">Reference proteome</keyword>
<dbReference type="Proteomes" id="UP000639051">
    <property type="component" value="Unassembled WGS sequence"/>
</dbReference>
<evidence type="ECO:0000313" key="1">
    <source>
        <dbReference type="EMBL" id="MBL0704693.1"/>
    </source>
</evidence>
<dbReference type="EMBL" id="JAERRC010000012">
    <property type="protein sequence ID" value="MBL0704693.1"/>
    <property type="molecule type" value="Genomic_DNA"/>
</dbReference>